<keyword evidence="3" id="KW-1185">Reference proteome</keyword>
<feature type="compositionally biased region" description="Low complexity" evidence="1">
    <location>
        <begin position="206"/>
        <end position="215"/>
    </location>
</feature>
<feature type="compositionally biased region" description="Polar residues" evidence="1">
    <location>
        <begin position="220"/>
        <end position="229"/>
    </location>
</feature>
<dbReference type="GeneID" id="63683529"/>
<proteinExistence type="predicted"/>
<sequence length="229" mass="24404">MPGVKYGHMTKLHTAPTGHSSAFRAARPGGEAGYQTLWPLCTCFVAYRQGREWATVTGKHSYTPRHLAPSRAGQGFWYVCAVLLSTISMIVQQASALMPQNSLPADGWGGTGPQGVSKRAVRVLALDRQHPEPNGEGMRKTKSTKMEHTPPRCTTAARAGRRGACPAVRAIQNEELTLASGGLSLLPARVAVILLAEQHLAGQSARAGREQAGQARKMDSTPTVESALA</sequence>
<gene>
    <name evidence="2" type="ORF">DACRYDRAFT_107436</name>
</gene>
<evidence type="ECO:0000313" key="2">
    <source>
        <dbReference type="EMBL" id="EJU01688.1"/>
    </source>
</evidence>
<feature type="compositionally biased region" description="Basic and acidic residues" evidence="1">
    <location>
        <begin position="129"/>
        <end position="150"/>
    </location>
</feature>
<organism evidence="2 3">
    <name type="scientific">Dacryopinax primogenitus (strain DJM 731)</name>
    <name type="common">Brown rot fungus</name>
    <dbReference type="NCBI Taxonomy" id="1858805"/>
    <lineage>
        <taxon>Eukaryota</taxon>
        <taxon>Fungi</taxon>
        <taxon>Dikarya</taxon>
        <taxon>Basidiomycota</taxon>
        <taxon>Agaricomycotina</taxon>
        <taxon>Dacrymycetes</taxon>
        <taxon>Dacrymycetales</taxon>
        <taxon>Dacrymycetaceae</taxon>
        <taxon>Dacryopinax</taxon>
    </lineage>
</organism>
<dbReference type="Proteomes" id="UP000030653">
    <property type="component" value="Unassembled WGS sequence"/>
</dbReference>
<feature type="compositionally biased region" description="Low complexity" evidence="1">
    <location>
        <begin position="151"/>
        <end position="160"/>
    </location>
</feature>
<protein>
    <submittedName>
        <fullName evidence="2">Uncharacterized protein</fullName>
    </submittedName>
</protein>
<dbReference type="RefSeq" id="XP_040628585.1">
    <property type="nucleotide sequence ID" value="XM_040768467.1"/>
</dbReference>
<accession>M5GCD6</accession>
<evidence type="ECO:0000313" key="3">
    <source>
        <dbReference type="Proteomes" id="UP000030653"/>
    </source>
</evidence>
<reference evidence="2 3" key="1">
    <citation type="journal article" date="2012" name="Science">
        <title>The Paleozoic origin of enzymatic lignin decomposition reconstructed from 31 fungal genomes.</title>
        <authorList>
            <person name="Floudas D."/>
            <person name="Binder M."/>
            <person name="Riley R."/>
            <person name="Barry K."/>
            <person name="Blanchette R.A."/>
            <person name="Henrissat B."/>
            <person name="Martinez A.T."/>
            <person name="Otillar R."/>
            <person name="Spatafora J.W."/>
            <person name="Yadav J.S."/>
            <person name="Aerts A."/>
            <person name="Benoit I."/>
            <person name="Boyd A."/>
            <person name="Carlson A."/>
            <person name="Copeland A."/>
            <person name="Coutinho P.M."/>
            <person name="de Vries R.P."/>
            <person name="Ferreira P."/>
            <person name="Findley K."/>
            <person name="Foster B."/>
            <person name="Gaskell J."/>
            <person name="Glotzer D."/>
            <person name="Gorecki P."/>
            <person name="Heitman J."/>
            <person name="Hesse C."/>
            <person name="Hori C."/>
            <person name="Igarashi K."/>
            <person name="Jurgens J.A."/>
            <person name="Kallen N."/>
            <person name="Kersten P."/>
            <person name="Kohler A."/>
            <person name="Kuees U."/>
            <person name="Kumar T.K.A."/>
            <person name="Kuo A."/>
            <person name="LaButti K."/>
            <person name="Larrondo L.F."/>
            <person name="Lindquist E."/>
            <person name="Ling A."/>
            <person name="Lombard V."/>
            <person name="Lucas S."/>
            <person name="Lundell T."/>
            <person name="Martin R."/>
            <person name="McLaughlin D.J."/>
            <person name="Morgenstern I."/>
            <person name="Morin E."/>
            <person name="Murat C."/>
            <person name="Nagy L.G."/>
            <person name="Nolan M."/>
            <person name="Ohm R.A."/>
            <person name="Patyshakuliyeva A."/>
            <person name="Rokas A."/>
            <person name="Ruiz-Duenas F.J."/>
            <person name="Sabat G."/>
            <person name="Salamov A."/>
            <person name="Samejima M."/>
            <person name="Schmutz J."/>
            <person name="Slot J.C."/>
            <person name="St John F."/>
            <person name="Stenlid J."/>
            <person name="Sun H."/>
            <person name="Sun S."/>
            <person name="Syed K."/>
            <person name="Tsang A."/>
            <person name="Wiebenga A."/>
            <person name="Young D."/>
            <person name="Pisabarro A."/>
            <person name="Eastwood D.C."/>
            <person name="Martin F."/>
            <person name="Cullen D."/>
            <person name="Grigoriev I.V."/>
            <person name="Hibbett D.S."/>
        </authorList>
    </citation>
    <scope>NUCLEOTIDE SEQUENCE [LARGE SCALE GENOMIC DNA]</scope>
    <source>
        <strain evidence="2 3">DJM-731 SS1</strain>
    </source>
</reference>
<feature type="region of interest" description="Disordered" evidence="1">
    <location>
        <begin position="129"/>
        <end position="160"/>
    </location>
</feature>
<dbReference type="EMBL" id="JH795863">
    <property type="protein sequence ID" value="EJU01688.1"/>
    <property type="molecule type" value="Genomic_DNA"/>
</dbReference>
<dbReference type="HOGENOM" id="CLU_1209794_0_0_1"/>
<feature type="region of interest" description="Disordered" evidence="1">
    <location>
        <begin position="206"/>
        <end position="229"/>
    </location>
</feature>
<name>M5GCD6_DACPD</name>
<dbReference type="AlphaFoldDB" id="M5GCD6"/>
<evidence type="ECO:0000256" key="1">
    <source>
        <dbReference type="SAM" id="MobiDB-lite"/>
    </source>
</evidence>